<comment type="caution">
    <text evidence="9">The sequence shown here is derived from an EMBL/GenBank/DDBJ whole genome shotgun (WGS) entry which is preliminary data.</text>
</comment>
<feature type="compositionally biased region" description="Polar residues" evidence="6">
    <location>
        <begin position="674"/>
        <end position="687"/>
    </location>
</feature>
<feature type="domain" description="C2H2-type" evidence="8">
    <location>
        <begin position="623"/>
        <end position="650"/>
    </location>
</feature>
<dbReference type="GO" id="GO:0008270">
    <property type="term" value="F:zinc ion binding"/>
    <property type="evidence" value="ECO:0007669"/>
    <property type="project" value="UniProtKB-KW"/>
</dbReference>
<evidence type="ECO:0000313" key="9">
    <source>
        <dbReference type="EMBL" id="GIY63746.1"/>
    </source>
</evidence>
<dbReference type="PANTHER" id="PTHR24409">
    <property type="entry name" value="ZINC FINGER PROTEIN 142"/>
    <property type="match status" value="1"/>
</dbReference>
<feature type="transmembrane region" description="Helical" evidence="7">
    <location>
        <begin position="1174"/>
        <end position="1191"/>
    </location>
</feature>
<gene>
    <name evidence="9" type="primary">PO21_16</name>
    <name evidence="9" type="ORF">CDAR_612941</name>
</gene>
<reference evidence="9 10" key="1">
    <citation type="submission" date="2021-06" db="EMBL/GenBank/DDBJ databases">
        <title>Caerostris darwini draft genome.</title>
        <authorList>
            <person name="Kono N."/>
            <person name="Arakawa K."/>
        </authorList>
    </citation>
    <scope>NUCLEOTIDE SEQUENCE [LARGE SCALE GENOMIC DNA]</scope>
</reference>
<evidence type="ECO:0000313" key="10">
    <source>
        <dbReference type="Proteomes" id="UP001054837"/>
    </source>
</evidence>
<evidence type="ECO:0000256" key="3">
    <source>
        <dbReference type="ARBA" id="ARBA00022771"/>
    </source>
</evidence>
<name>A0AAV4V0T6_9ARAC</name>
<evidence type="ECO:0000256" key="4">
    <source>
        <dbReference type="ARBA" id="ARBA00022833"/>
    </source>
</evidence>
<dbReference type="EMBL" id="BPLQ01012219">
    <property type="protein sequence ID" value="GIY63746.1"/>
    <property type="molecule type" value="Genomic_DNA"/>
</dbReference>
<feature type="region of interest" description="Disordered" evidence="6">
    <location>
        <begin position="389"/>
        <end position="463"/>
    </location>
</feature>
<keyword evidence="7" id="KW-0812">Transmembrane</keyword>
<evidence type="ECO:0000259" key="8">
    <source>
        <dbReference type="PROSITE" id="PS50157"/>
    </source>
</evidence>
<sequence length="1242" mass="137327">MTSNVCQVVEVLDSFEASLTTSFSHGEALANFESNLNTSFSPICHRTRSQLANRETAFVNNSCSGAPIYTVSGHIGDTSQNFLLEQDVSDTLHDILDNISPSTPPGRSSPAVTSTPCGSLTGIHAEVSRTPSPLHDPPSVTITLDVDPVDTVPQQIVSPASTGDEVVLFPSATEVFDLFSSSGKSPKFDFVKLICHQCRRRFFSAGGLENHLYAVHDIHLDSLGDLPPHADLASVPLTLPEELVASCTNTGPPSCAPFSKIVPATTWATVAAKPPLSSSQPWAGQRLSSPSPSSSSPQVPAAKTHKTISFSKKPDEVEHAVLLPLRPPPRKRRKNFPCLHCDFTFRTLKSRDEHHVIHLLEDEFNALHGLACNISATDFDDFQLPRACSSKPAKKAPSDRVNKKQSGSAVSRSARPLLPAPDSKVEQVKPPPRAKKTDKDRNIPKQSSTSSSRETVVPASIHTGDVPGPTLSCHFCDRDGFPNKKALRYHLFRLHQIPMGRLEARRAASPVPPAANPLTSTSSSAPTSGPFPLVREDDTLFVDFPLRGEVVCPEPGCAHSFVCKSWSSAVWSAKKHLRIHHTLPRVQTCLRCGICQSAISKPVQSHSCLQSLELYVPAVHCQWKCEPCLITFPSETSLRNHLAGHTRANLRNAAPKLSLPAPSTKKRKRRKRGSQLTSDINEPSTVSDPAAVLAQPVLQEEFQICSDEDAPGPLSHFVDQLDRFASDQFPPITFGAFEDLVEDITQAAISHLFPDGPPTGGPSSTSSGTNMDDPATCQRLYTRNRRRAVREIVGTVSEKCKIPLGDLTQFFADSWTGGSSDPSFFDSISSEGRVDVLDNGFTPTEVWNTLKKAENTAPGPDRLTYHHLRTVDPGARILSKLFNICLKFRRVPCLWKRSTTILIPKGGDPELLSNWRFGVSLSLEHRAPEWCQALAKDVDKRCRRCGFQQESLAHVHHCHSFSHAWQLRHNAIVDRLHKALLTKGEVLSANTAVLGTPIRPDLVFKKGREIFLIDVTCPFEYRKTVFDSARARKLAHYEPLLPLYHAQGLQPHVVPILVGALGSWDPQNDSFLRRFMSRSYLNTFRRLCVSDTIKWSRDIYVEFLTGHKQYSLLLSARLVKICSLRYSPPMLLMLVPPVLFIVVTYATGVAFPIERPCGTTFFVCTEFLWGDRRLAVILRLFLLCLLFRRLIRPFLLALGHFPCSEMKIPFLLTSLFVERLLVPNRTVLVLLCARLGRPWCGP</sequence>
<dbReference type="InterPro" id="IPR013087">
    <property type="entry name" value="Znf_C2H2_type"/>
</dbReference>
<proteinExistence type="predicted"/>
<keyword evidence="3 5" id="KW-0863">Zinc-finger</keyword>
<dbReference type="GO" id="GO:0005634">
    <property type="term" value="C:nucleus"/>
    <property type="evidence" value="ECO:0007669"/>
    <property type="project" value="TreeGrafter"/>
</dbReference>
<keyword evidence="4" id="KW-0862">Zinc</keyword>
<keyword evidence="2" id="KW-0677">Repeat</keyword>
<dbReference type="PANTHER" id="PTHR24409:SF295">
    <property type="entry name" value="AZ2-RELATED"/>
    <property type="match status" value="1"/>
</dbReference>
<evidence type="ECO:0000256" key="2">
    <source>
        <dbReference type="ARBA" id="ARBA00022737"/>
    </source>
</evidence>
<keyword evidence="10" id="KW-1185">Reference proteome</keyword>
<evidence type="ECO:0000256" key="6">
    <source>
        <dbReference type="SAM" id="MobiDB-lite"/>
    </source>
</evidence>
<feature type="compositionally biased region" description="Polar residues" evidence="6">
    <location>
        <begin position="444"/>
        <end position="454"/>
    </location>
</feature>
<dbReference type="SMART" id="SM00355">
    <property type="entry name" value="ZnF_C2H2"/>
    <property type="match status" value="5"/>
</dbReference>
<feature type="compositionally biased region" description="Low complexity" evidence="6">
    <location>
        <begin position="288"/>
        <end position="297"/>
    </location>
</feature>
<feature type="region of interest" description="Disordered" evidence="6">
    <location>
        <begin position="505"/>
        <end position="529"/>
    </location>
</feature>
<dbReference type="Proteomes" id="UP001054837">
    <property type="component" value="Unassembled WGS sequence"/>
</dbReference>
<keyword evidence="7" id="KW-0472">Membrane</keyword>
<accession>A0AAV4V0T6</accession>
<dbReference type="PROSITE" id="PS00028">
    <property type="entry name" value="ZINC_FINGER_C2H2_1"/>
    <property type="match status" value="3"/>
</dbReference>
<keyword evidence="7" id="KW-1133">Transmembrane helix</keyword>
<evidence type="ECO:0000256" key="7">
    <source>
        <dbReference type="SAM" id="Phobius"/>
    </source>
</evidence>
<feature type="region of interest" description="Disordered" evidence="6">
    <location>
        <begin position="275"/>
        <end position="310"/>
    </location>
</feature>
<keyword evidence="1" id="KW-0479">Metal-binding</keyword>
<feature type="compositionally biased region" description="Low complexity" evidence="6">
    <location>
        <begin position="516"/>
        <end position="529"/>
    </location>
</feature>
<evidence type="ECO:0000256" key="1">
    <source>
        <dbReference type="ARBA" id="ARBA00022723"/>
    </source>
</evidence>
<dbReference type="Pfam" id="PF12874">
    <property type="entry name" value="zf-met"/>
    <property type="match status" value="1"/>
</dbReference>
<dbReference type="GO" id="GO:0000977">
    <property type="term" value="F:RNA polymerase II transcription regulatory region sequence-specific DNA binding"/>
    <property type="evidence" value="ECO:0007669"/>
    <property type="project" value="TreeGrafter"/>
</dbReference>
<dbReference type="AlphaFoldDB" id="A0AAV4V0T6"/>
<feature type="transmembrane region" description="Helical" evidence="7">
    <location>
        <begin position="1130"/>
        <end position="1153"/>
    </location>
</feature>
<dbReference type="GO" id="GO:0000981">
    <property type="term" value="F:DNA-binding transcription factor activity, RNA polymerase II-specific"/>
    <property type="evidence" value="ECO:0007669"/>
    <property type="project" value="TreeGrafter"/>
</dbReference>
<evidence type="ECO:0000256" key="5">
    <source>
        <dbReference type="PROSITE-ProRule" id="PRU00042"/>
    </source>
</evidence>
<dbReference type="PROSITE" id="PS50157">
    <property type="entry name" value="ZINC_FINGER_C2H2_2"/>
    <property type="match status" value="1"/>
</dbReference>
<feature type="compositionally biased region" description="Basic residues" evidence="6">
    <location>
        <begin position="664"/>
        <end position="673"/>
    </location>
</feature>
<organism evidence="9 10">
    <name type="scientific">Caerostris darwini</name>
    <dbReference type="NCBI Taxonomy" id="1538125"/>
    <lineage>
        <taxon>Eukaryota</taxon>
        <taxon>Metazoa</taxon>
        <taxon>Ecdysozoa</taxon>
        <taxon>Arthropoda</taxon>
        <taxon>Chelicerata</taxon>
        <taxon>Arachnida</taxon>
        <taxon>Araneae</taxon>
        <taxon>Araneomorphae</taxon>
        <taxon>Entelegynae</taxon>
        <taxon>Araneoidea</taxon>
        <taxon>Araneidae</taxon>
        <taxon>Caerostris</taxon>
    </lineage>
</organism>
<feature type="region of interest" description="Disordered" evidence="6">
    <location>
        <begin position="753"/>
        <end position="775"/>
    </location>
</feature>
<feature type="region of interest" description="Disordered" evidence="6">
    <location>
        <begin position="653"/>
        <end position="688"/>
    </location>
</feature>
<protein>
    <submittedName>
        <fullName evidence="9">Retrovirus-related Pol polyprotein from type-1 retrotransposable element R2</fullName>
    </submittedName>
</protein>